<evidence type="ECO:0000256" key="8">
    <source>
        <dbReference type="ARBA" id="ARBA00023154"/>
    </source>
</evidence>
<comment type="pathway">
    <text evidence="2 12">Amino-acid biosynthesis; L-lysine biosynthesis via DAP pathway; (S)-tetrahydrodipicolinate from L-aspartate: step 3/4.</text>
</comment>
<dbReference type="UniPathway" id="UPA00034">
    <property type="reaction ID" value="UER00017"/>
</dbReference>
<dbReference type="RefSeq" id="WP_047263917.1">
    <property type="nucleotide sequence ID" value="NZ_CP004021.1"/>
</dbReference>
<accession>A0A0G3I3K8</accession>
<dbReference type="InterPro" id="IPR020624">
    <property type="entry name" value="Schiff_base-form_aldolases_CS"/>
</dbReference>
<comment type="similarity">
    <text evidence="3 12 13">Belongs to the DapA family.</text>
</comment>
<evidence type="ECO:0000256" key="9">
    <source>
        <dbReference type="ARBA" id="ARBA00023239"/>
    </source>
</evidence>
<dbReference type="InterPro" id="IPR013785">
    <property type="entry name" value="Aldolase_TIM"/>
</dbReference>
<dbReference type="OrthoDB" id="9782828at2"/>
<dbReference type="CDD" id="cd00950">
    <property type="entry name" value="DHDPS"/>
    <property type="match status" value="1"/>
</dbReference>
<dbReference type="AlphaFoldDB" id="A0A0G3I3K8"/>
<organism evidence="16 17">
    <name type="scientific">Candidatus Liberibacter africanus PTSAPSY</name>
    <dbReference type="NCBI Taxonomy" id="1277257"/>
    <lineage>
        <taxon>Bacteria</taxon>
        <taxon>Pseudomonadati</taxon>
        <taxon>Pseudomonadota</taxon>
        <taxon>Alphaproteobacteria</taxon>
        <taxon>Hyphomicrobiales</taxon>
        <taxon>Rhizobiaceae</taxon>
        <taxon>Liberibacter</taxon>
    </lineage>
</organism>
<evidence type="ECO:0000256" key="3">
    <source>
        <dbReference type="ARBA" id="ARBA00007592"/>
    </source>
</evidence>
<comment type="caution">
    <text evidence="12">Was originally thought to be a dihydrodipicolinate synthase (DHDPS), catalyzing the condensation of (S)-aspartate-beta-semialdehyde [(S)-ASA] and pyruvate to dihydrodipicolinate (DHDP). However, it was shown in E.coli that the product of the enzymatic reaction is not dihydrodipicolinate but in fact (4S)-4-hydroxy-2,3,4,5-tetrahydro-(2S)-dipicolinic acid (HTPA), and that the consecutive dehydration reaction leading to DHDP is not spontaneous but catalyzed by DapB.</text>
</comment>
<keyword evidence="5 12" id="KW-0963">Cytoplasm</keyword>
<evidence type="ECO:0000256" key="5">
    <source>
        <dbReference type="ARBA" id="ARBA00022490"/>
    </source>
</evidence>
<evidence type="ECO:0000256" key="13">
    <source>
        <dbReference type="PIRNR" id="PIRNR001365"/>
    </source>
</evidence>
<sequence>MLFGESIPALITPFTKDNSIDENAFIEHIEWQISEGSRGLVPAGTTGESSTLSHEEHCRIIELCVKTAAGRVPVMAGVGSNNTSESIELAQYAQKVGADALLVVIPYYNKPNKKGLLAHFGEIATKVKLPIYVYNNPSRTVIEMDVETMAQLSKTYPNVVGVKDATGRIDLVSEQRLSCGRDFIQLSGEDSSALGFNAHGGVGCISVTANVVPRLCAAFQKATIQGDYRQALEYQDKLMPLHRALFIEPSMCCVKYALSRLGRNMSLIVRSPMVSILEKETMIAIDQALEWAGQCIE</sequence>
<dbReference type="Proteomes" id="UP000035503">
    <property type="component" value="Chromosome"/>
</dbReference>
<feature type="active site" description="Proton donor/acceptor" evidence="12 14">
    <location>
        <position position="134"/>
    </location>
</feature>
<evidence type="ECO:0000313" key="17">
    <source>
        <dbReference type="Proteomes" id="UP000035503"/>
    </source>
</evidence>
<dbReference type="InterPro" id="IPR005263">
    <property type="entry name" value="DapA"/>
</dbReference>
<evidence type="ECO:0000256" key="7">
    <source>
        <dbReference type="ARBA" id="ARBA00022915"/>
    </source>
</evidence>
<keyword evidence="8 12" id="KW-0457">Lysine biosynthesis</keyword>
<dbReference type="HAMAP" id="MF_00418">
    <property type="entry name" value="DapA"/>
    <property type="match status" value="1"/>
</dbReference>
<dbReference type="GO" id="GO:0019877">
    <property type="term" value="P:diaminopimelate biosynthetic process"/>
    <property type="evidence" value="ECO:0007669"/>
    <property type="project" value="UniProtKB-UniRule"/>
</dbReference>
<dbReference type="EMBL" id="CP004021">
    <property type="protein sequence ID" value="AKK19845.1"/>
    <property type="molecule type" value="Genomic_DNA"/>
</dbReference>
<dbReference type="SMART" id="SM01130">
    <property type="entry name" value="DHDPS"/>
    <property type="match status" value="1"/>
</dbReference>
<evidence type="ECO:0000256" key="11">
    <source>
        <dbReference type="ARBA" id="ARBA00047836"/>
    </source>
</evidence>
<dbReference type="SUPFAM" id="SSF51569">
    <property type="entry name" value="Aldolase"/>
    <property type="match status" value="1"/>
</dbReference>
<dbReference type="PIRSF" id="PIRSF001365">
    <property type="entry name" value="DHDPS"/>
    <property type="match status" value="1"/>
</dbReference>
<keyword evidence="10 12" id="KW-0704">Schiff base</keyword>
<dbReference type="PROSITE" id="PS00665">
    <property type="entry name" value="DHDPS_1"/>
    <property type="match status" value="1"/>
</dbReference>
<evidence type="ECO:0000256" key="4">
    <source>
        <dbReference type="ARBA" id="ARBA00012086"/>
    </source>
</evidence>
<name>A0A0G3I3K8_LIBAF</name>
<feature type="site" description="Part of a proton relay during catalysis" evidence="12">
    <location>
        <position position="108"/>
    </location>
</feature>
<evidence type="ECO:0000313" key="16">
    <source>
        <dbReference type="EMBL" id="AKK19845.1"/>
    </source>
</evidence>
<comment type="function">
    <text evidence="1 12">Catalyzes the condensation of (S)-aspartate-beta-semialdehyde [(S)-ASA] and pyruvate to 4-hydroxy-tetrahydrodipicolinate (HTPA).</text>
</comment>
<evidence type="ECO:0000256" key="2">
    <source>
        <dbReference type="ARBA" id="ARBA00005120"/>
    </source>
</evidence>
<dbReference type="InterPro" id="IPR020625">
    <property type="entry name" value="Schiff_base-form_aldolases_AS"/>
</dbReference>
<keyword evidence="6 12" id="KW-0028">Amino-acid biosynthesis</keyword>
<reference evidence="16 17" key="1">
    <citation type="journal article" date="2015" name="Genome Announc.">
        <title>Complete Genome Sequence of 'Candidatus Liberibacter africanus,' a Bacterium Associated with Citrus Huanglongbing.</title>
        <authorList>
            <person name="Lin H."/>
            <person name="Pietersen G."/>
            <person name="Han C."/>
            <person name="Read D.A."/>
            <person name="Lou B."/>
            <person name="Gupta G."/>
            <person name="Civerolo E.L."/>
        </authorList>
    </citation>
    <scope>NUCLEOTIDE SEQUENCE [LARGE SCALE GENOMIC DNA]</scope>
    <source>
        <strain evidence="16 17">PTSAPSY</strain>
    </source>
</reference>
<dbReference type="KEGG" id="lau:G293_01045"/>
<dbReference type="PANTHER" id="PTHR12128">
    <property type="entry name" value="DIHYDRODIPICOLINATE SYNTHASE"/>
    <property type="match status" value="1"/>
</dbReference>
<keyword evidence="7 12" id="KW-0220">Diaminopimelate biosynthesis</keyword>
<dbReference type="NCBIfam" id="TIGR00674">
    <property type="entry name" value="dapA"/>
    <property type="match status" value="1"/>
</dbReference>
<dbReference type="GO" id="GO:0008840">
    <property type="term" value="F:4-hydroxy-tetrahydrodipicolinate synthase activity"/>
    <property type="evidence" value="ECO:0007669"/>
    <property type="project" value="UniProtKB-UniRule"/>
</dbReference>
<dbReference type="GO" id="GO:0009089">
    <property type="term" value="P:lysine biosynthetic process via diaminopimelate"/>
    <property type="evidence" value="ECO:0007669"/>
    <property type="project" value="UniProtKB-UniRule"/>
</dbReference>
<dbReference type="Pfam" id="PF00701">
    <property type="entry name" value="DHDPS"/>
    <property type="match status" value="1"/>
</dbReference>
<evidence type="ECO:0000256" key="12">
    <source>
        <dbReference type="HAMAP-Rule" id="MF_00418"/>
    </source>
</evidence>
<dbReference type="InterPro" id="IPR002220">
    <property type="entry name" value="DapA-like"/>
</dbReference>
<dbReference type="Gene3D" id="3.20.20.70">
    <property type="entry name" value="Aldolase class I"/>
    <property type="match status" value="1"/>
</dbReference>
<dbReference type="PRINTS" id="PR00146">
    <property type="entry name" value="DHPICSNTHASE"/>
</dbReference>
<feature type="active site" description="Schiff-base intermediate with substrate" evidence="12 14">
    <location>
        <position position="163"/>
    </location>
</feature>
<dbReference type="PANTHER" id="PTHR12128:SF66">
    <property type="entry name" value="4-HYDROXY-2-OXOGLUTARATE ALDOLASE, MITOCHONDRIAL"/>
    <property type="match status" value="1"/>
</dbReference>
<evidence type="ECO:0000256" key="1">
    <source>
        <dbReference type="ARBA" id="ARBA00003294"/>
    </source>
</evidence>
<protein>
    <recommendedName>
        <fullName evidence="4 12">4-hydroxy-tetrahydrodipicolinate synthase</fullName>
        <shortName evidence="12">HTPA synthase</shortName>
        <ecNumber evidence="4 12">4.3.3.7</ecNumber>
    </recommendedName>
</protein>
<evidence type="ECO:0000256" key="6">
    <source>
        <dbReference type="ARBA" id="ARBA00022605"/>
    </source>
</evidence>
<dbReference type="PATRIC" id="fig|1277257.4.peg.229"/>
<feature type="binding site" evidence="12 15">
    <location>
        <position position="205"/>
    </location>
    <ligand>
        <name>pyruvate</name>
        <dbReference type="ChEBI" id="CHEBI:15361"/>
    </ligand>
</feature>
<gene>
    <name evidence="12" type="primary">dapA</name>
    <name evidence="16" type="ORF">G293_01045</name>
</gene>
<feature type="binding site" evidence="12 15">
    <location>
        <position position="46"/>
    </location>
    <ligand>
        <name>pyruvate</name>
        <dbReference type="ChEBI" id="CHEBI:15361"/>
    </ligand>
</feature>
<evidence type="ECO:0000256" key="10">
    <source>
        <dbReference type="ARBA" id="ARBA00023270"/>
    </source>
</evidence>
<comment type="catalytic activity">
    <reaction evidence="11 12">
        <text>L-aspartate 4-semialdehyde + pyruvate = (2S,4S)-4-hydroxy-2,3,4,5-tetrahydrodipicolinate + H2O + H(+)</text>
        <dbReference type="Rhea" id="RHEA:34171"/>
        <dbReference type="ChEBI" id="CHEBI:15361"/>
        <dbReference type="ChEBI" id="CHEBI:15377"/>
        <dbReference type="ChEBI" id="CHEBI:15378"/>
        <dbReference type="ChEBI" id="CHEBI:67139"/>
        <dbReference type="ChEBI" id="CHEBI:537519"/>
        <dbReference type="EC" id="4.3.3.7"/>
    </reaction>
</comment>
<feature type="site" description="Part of a proton relay during catalysis" evidence="12">
    <location>
        <position position="45"/>
    </location>
</feature>
<keyword evidence="17" id="KW-1185">Reference proteome</keyword>
<comment type="subcellular location">
    <subcellularLocation>
        <location evidence="12">Cytoplasm</location>
    </subcellularLocation>
</comment>
<dbReference type="PROSITE" id="PS00666">
    <property type="entry name" value="DHDPS_2"/>
    <property type="match status" value="1"/>
</dbReference>
<comment type="subunit">
    <text evidence="12">Homotetramer; dimer of dimers.</text>
</comment>
<dbReference type="GO" id="GO:0005829">
    <property type="term" value="C:cytosol"/>
    <property type="evidence" value="ECO:0007669"/>
    <property type="project" value="TreeGrafter"/>
</dbReference>
<dbReference type="EC" id="4.3.3.7" evidence="4 12"/>
<keyword evidence="9 12" id="KW-0456">Lyase</keyword>
<evidence type="ECO:0000256" key="15">
    <source>
        <dbReference type="PIRSR" id="PIRSR001365-2"/>
    </source>
</evidence>
<proteinExistence type="inferred from homology"/>
<evidence type="ECO:0000256" key="14">
    <source>
        <dbReference type="PIRSR" id="PIRSR001365-1"/>
    </source>
</evidence>
<dbReference type="STRING" id="1277257.G293_01045"/>